<accession>A0A0X8JN99</accession>
<dbReference type="EMBL" id="CP014229">
    <property type="protein sequence ID" value="AMD91528.1"/>
    <property type="molecule type" value="Genomic_DNA"/>
</dbReference>
<organism evidence="1 2">
    <name type="scientific">Desulfovibrio fairfieldensis</name>
    <dbReference type="NCBI Taxonomy" id="44742"/>
    <lineage>
        <taxon>Bacteria</taxon>
        <taxon>Pseudomonadati</taxon>
        <taxon>Thermodesulfobacteriota</taxon>
        <taxon>Desulfovibrionia</taxon>
        <taxon>Desulfovibrionales</taxon>
        <taxon>Desulfovibrionaceae</taxon>
        <taxon>Desulfovibrio</taxon>
    </lineage>
</organism>
<dbReference type="PANTHER" id="PTHR12697">
    <property type="entry name" value="PBS LYASE HEAT-LIKE PROTEIN"/>
    <property type="match status" value="1"/>
</dbReference>
<reference evidence="2" key="1">
    <citation type="submission" date="2016-02" db="EMBL/GenBank/DDBJ databases">
        <authorList>
            <person name="Holder M.E."/>
            <person name="Ajami N.J."/>
            <person name="Petrosino J.F."/>
        </authorList>
    </citation>
    <scope>NUCLEOTIDE SEQUENCE [LARGE SCALE GENOMIC DNA]</scope>
    <source>
        <strain evidence="2">CCUG 45958</strain>
    </source>
</reference>
<dbReference type="SMART" id="SM00567">
    <property type="entry name" value="EZ_HEAT"/>
    <property type="match status" value="10"/>
</dbReference>
<dbReference type="GO" id="GO:0016491">
    <property type="term" value="F:oxidoreductase activity"/>
    <property type="evidence" value="ECO:0007669"/>
    <property type="project" value="TreeGrafter"/>
</dbReference>
<gene>
    <name evidence="1" type="ORF">AXF13_06470</name>
</gene>
<name>A0A0X8JN99_9BACT</name>
<protein>
    <recommendedName>
        <fullName evidence="3">PBS lyase</fullName>
    </recommendedName>
</protein>
<sequence>MENSQYSAAQVLEALRSGDNDNARSAAFSAGDMGMEEAVPLLCERIKSENIGVQEAAEYGLRKIRGPQAIEALLPLLRSDEAPVRNVAMDILREIGVDSIESMQPYLRDDDPDLRIFIADILGYCRSHQSALLLGDALLKDPEVNVRYQAAVSLGNLAFPESVGDLCQAMHDEEWVQFAVVEALAKIKDPSAINALVQLLPQSSMLVSSAIIDALGGLGDIKTIPLLFNSLENVSVILRHKIVKAIVQILSGRSLSLLAAKSQERLRAYLLDALSDNDEDIQMAALQGLSAIGKEEASSAILDLASELDPERKAELYEAAIRALASIGYNDIVRDALRSADENRIMIAMEACQLMDDHRPVEEIKNLFWRVSRELQRAAVAEVAQLGSCDDMPFFLSIIDECEDAEVLKSALVFFGNQHTCPDVEDVVFSQLEHRYVDVKEMALEACINLHSSKLNERFKERFRSDDAMQRMMAVYALGRYSVSENLSEITEALEDADPAIRRVAVESFLNMGGAAERYLPRLLPRLFDEDKDVRVALVDLLGQIGTSAVMPHLVTALRDENDWVRIRAIEALGVNKNTEAVPTLAQMLEHASPMIAFKIIEALGRIGGNVAFSVLLGMMDHEDLEIQHAAADAVAAIQAEQE</sequence>
<dbReference type="InterPro" id="IPR004155">
    <property type="entry name" value="PBS_lyase_HEAT"/>
</dbReference>
<proteinExistence type="predicted"/>
<dbReference type="Pfam" id="PF13646">
    <property type="entry name" value="HEAT_2"/>
    <property type="match status" value="3"/>
</dbReference>
<evidence type="ECO:0000313" key="2">
    <source>
        <dbReference type="Proteomes" id="UP000069241"/>
    </source>
</evidence>
<dbReference type="InterPro" id="IPR011989">
    <property type="entry name" value="ARM-like"/>
</dbReference>
<dbReference type="KEGG" id="dfi:AXF13_06470"/>
<evidence type="ECO:0008006" key="3">
    <source>
        <dbReference type="Google" id="ProtNLM"/>
    </source>
</evidence>
<dbReference type="Gene3D" id="1.25.10.10">
    <property type="entry name" value="Leucine-rich Repeat Variant"/>
    <property type="match status" value="4"/>
</dbReference>
<evidence type="ECO:0000313" key="1">
    <source>
        <dbReference type="EMBL" id="AMD91528.1"/>
    </source>
</evidence>
<keyword evidence="2" id="KW-1185">Reference proteome</keyword>
<dbReference type="Proteomes" id="UP000069241">
    <property type="component" value="Chromosome"/>
</dbReference>
<dbReference type="SUPFAM" id="SSF48371">
    <property type="entry name" value="ARM repeat"/>
    <property type="match status" value="3"/>
</dbReference>
<dbReference type="InterPro" id="IPR016024">
    <property type="entry name" value="ARM-type_fold"/>
</dbReference>
<dbReference type="STRING" id="44742.AXF13_06470"/>
<dbReference type="AlphaFoldDB" id="A0A0X8JN99"/>
<dbReference type="PANTHER" id="PTHR12697:SF5">
    <property type="entry name" value="DEOXYHYPUSINE HYDROXYLASE"/>
    <property type="match status" value="1"/>
</dbReference>